<evidence type="ECO:0000313" key="1">
    <source>
        <dbReference type="EMBL" id="OEL14076.1"/>
    </source>
</evidence>
<dbReference type="OrthoDB" id="202470at2759"/>
<dbReference type="Proteomes" id="UP000095767">
    <property type="component" value="Unassembled WGS sequence"/>
</dbReference>
<organism evidence="1 2">
    <name type="scientific">Dichanthelium oligosanthes</name>
    <dbReference type="NCBI Taxonomy" id="888268"/>
    <lineage>
        <taxon>Eukaryota</taxon>
        <taxon>Viridiplantae</taxon>
        <taxon>Streptophyta</taxon>
        <taxon>Embryophyta</taxon>
        <taxon>Tracheophyta</taxon>
        <taxon>Spermatophyta</taxon>
        <taxon>Magnoliopsida</taxon>
        <taxon>Liliopsida</taxon>
        <taxon>Poales</taxon>
        <taxon>Poaceae</taxon>
        <taxon>PACMAD clade</taxon>
        <taxon>Panicoideae</taxon>
        <taxon>Panicodae</taxon>
        <taxon>Paniceae</taxon>
        <taxon>Dichantheliinae</taxon>
        <taxon>Dichanthelium</taxon>
    </lineage>
</organism>
<dbReference type="EMBL" id="LWDX02071263">
    <property type="protein sequence ID" value="OEL14076.1"/>
    <property type="molecule type" value="Genomic_DNA"/>
</dbReference>
<dbReference type="STRING" id="888268.A0A1E5UMJ3"/>
<proteinExistence type="predicted"/>
<dbReference type="SUPFAM" id="SSF51735">
    <property type="entry name" value="NAD(P)-binding Rossmann-fold domains"/>
    <property type="match status" value="1"/>
</dbReference>
<keyword evidence="2" id="KW-1185">Reference proteome</keyword>
<reference evidence="1 2" key="1">
    <citation type="submission" date="2016-09" db="EMBL/GenBank/DDBJ databases">
        <title>The draft genome of Dichanthelium oligosanthes: A C3 panicoid grass species.</title>
        <authorList>
            <person name="Studer A.J."/>
            <person name="Schnable J.C."/>
            <person name="Brutnell T.P."/>
        </authorList>
    </citation>
    <scope>NUCLEOTIDE SEQUENCE [LARGE SCALE GENOMIC DNA]</scope>
    <source>
        <strain evidence="2">cv. Kellogg 1175</strain>
        <tissue evidence="1">Leaf</tissue>
    </source>
</reference>
<comment type="caution">
    <text evidence="1">The sequence shown here is derived from an EMBL/GenBank/DDBJ whole genome shotgun (WGS) entry which is preliminary data.</text>
</comment>
<dbReference type="Gene3D" id="3.40.50.720">
    <property type="entry name" value="NAD(P)-binding Rossmann-like Domain"/>
    <property type="match status" value="1"/>
</dbReference>
<evidence type="ECO:0000313" key="2">
    <source>
        <dbReference type="Proteomes" id="UP000095767"/>
    </source>
</evidence>
<sequence length="102" mass="10711">MLFKAKPRHGTNIHTSALKLPTTTLPFHGAPQAANDGTLSSFLADKSAKVFIAGHKGMLGSAVHRRLTALGFTNVVGRTRAELDLTCEPAVRSSSTRSGPGT</sequence>
<protein>
    <submittedName>
        <fullName evidence="1">Uncharacterized protein</fullName>
    </submittedName>
</protein>
<dbReference type="InterPro" id="IPR036291">
    <property type="entry name" value="NAD(P)-bd_dom_sf"/>
</dbReference>
<dbReference type="AlphaFoldDB" id="A0A1E5UMJ3"/>
<accession>A0A1E5UMJ3</accession>
<name>A0A1E5UMJ3_9POAL</name>
<gene>
    <name evidence="1" type="ORF">BAE44_0024907</name>
</gene>